<accession>A0A7X6DU61</accession>
<dbReference type="EMBL" id="VTOW01000007">
    <property type="protein sequence ID" value="NKE73472.1"/>
    <property type="molecule type" value="Genomic_DNA"/>
</dbReference>
<dbReference type="RefSeq" id="WP_168063429.1">
    <property type="nucleotide sequence ID" value="NZ_VTOW01000007.1"/>
</dbReference>
<sequence>MNRLFINIVAICLLLDLGAAAAYAGSMQEFLDNAVIEVENPTAVQSQERNFLWGGGLHLRTPNMVFQPFQVTPPRLKAGCGGIDITFGGFSYFNQEHLVDFLEQVIAAAPAFAFNVALATVCEQCETAATTLTSLANSINGLNMTSCQAAQALGGATGQLVGNTINERIIGGQESSWLRGVNESLSSASRFVQDFEQTLTAAGCDPANPACVHYNFRQPLLTRALADTYFNDGPTEYFLRYLIGDVIPIFPTDLSQSRGITPMVLSESALGGDFSALISQWIWGSNPGECTQVSVDLPGYQIIASVPTPVTVTLQTLCSRVGVRMDSIFDKLVNRQALVSDDLQFLNAFRMPLYKLINLLSIQPLHISTLRVELINILSTQLAYETLSAIATEFYRGVARLETAGRSDRDPLNGEDARMMRQRMGGVTRAGYELTISRYDNFHKQLETWQKTVELEKRLVGQMAQHPILGAYHFSKGLVNMQ</sequence>
<dbReference type="Proteomes" id="UP000534783">
    <property type="component" value="Unassembled WGS sequence"/>
</dbReference>
<evidence type="ECO:0000313" key="2">
    <source>
        <dbReference type="EMBL" id="NKE73472.1"/>
    </source>
</evidence>
<feature type="chain" id="PRO_5030727704" description="Conjugal transfer protein TraH" evidence="1">
    <location>
        <begin position="25"/>
        <end position="482"/>
    </location>
</feature>
<reference evidence="2 3" key="1">
    <citation type="journal article" date="2020" name="Nature">
        <title>Bacterial chemolithoautotrophy via manganese oxidation.</title>
        <authorList>
            <person name="Yu H."/>
            <person name="Leadbetter J.R."/>
        </authorList>
    </citation>
    <scope>NUCLEOTIDE SEQUENCE [LARGE SCALE GENOMIC DNA]</scope>
    <source>
        <strain evidence="2 3">Mn-1</strain>
    </source>
</reference>
<keyword evidence="3" id="KW-1185">Reference proteome</keyword>
<keyword evidence="1" id="KW-0732">Signal</keyword>
<evidence type="ECO:0008006" key="4">
    <source>
        <dbReference type="Google" id="ProtNLM"/>
    </source>
</evidence>
<proteinExistence type="predicted"/>
<name>A0A7X6DU61_9BACT</name>
<evidence type="ECO:0000256" key="1">
    <source>
        <dbReference type="SAM" id="SignalP"/>
    </source>
</evidence>
<evidence type="ECO:0000313" key="3">
    <source>
        <dbReference type="Proteomes" id="UP000534783"/>
    </source>
</evidence>
<gene>
    <name evidence="2" type="ORF">MNODULE_22180</name>
</gene>
<dbReference type="Pfam" id="PF06122">
    <property type="entry name" value="TraH"/>
    <property type="match status" value="1"/>
</dbReference>
<dbReference type="InterPro" id="IPR010927">
    <property type="entry name" value="T4SS_TraH"/>
</dbReference>
<organism evidence="2 3">
    <name type="scientific">Candidatus Manganitrophus noduliformans</name>
    <dbReference type="NCBI Taxonomy" id="2606439"/>
    <lineage>
        <taxon>Bacteria</taxon>
        <taxon>Pseudomonadati</taxon>
        <taxon>Nitrospirota</taxon>
        <taxon>Nitrospiria</taxon>
        <taxon>Candidatus Troglogloeales</taxon>
        <taxon>Candidatus Manganitrophaceae</taxon>
        <taxon>Candidatus Manganitrophus</taxon>
    </lineage>
</organism>
<dbReference type="AlphaFoldDB" id="A0A7X6DU61"/>
<comment type="caution">
    <text evidence="2">The sequence shown here is derived from an EMBL/GenBank/DDBJ whole genome shotgun (WGS) entry which is preliminary data.</text>
</comment>
<feature type="signal peptide" evidence="1">
    <location>
        <begin position="1"/>
        <end position="24"/>
    </location>
</feature>
<protein>
    <recommendedName>
        <fullName evidence="4">Conjugal transfer protein TraH</fullName>
    </recommendedName>
</protein>